<evidence type="ECO:0000313" key="1">
    <source>
        <dbReference type="EMBL" id="CUR62249.1"/>
    </source>
</evidence>
<accession>A0A2P2CJU8</accession>
<gene>
    <name evidence="1" type="ORF">NOCA170195</name>
</gene>
<organism evidence="1">
    <name type="scientific">metagenome</name>
    <dbReference type="NCBI Taxonomy" id="256318"/>
    <lineage>
        <taxon>unclassified sequences</taxon>
        <taxon>metagenomes</taxon>
    </lineage>
</organism>
<protein>
    <recommendedName>
        <fullName evidence="2">Lipoprotein</fullName>
    </recommendedName>
</protein>
<dbReference type="EMBL" id="CZKB01000027">
    <property type="protein sequence ID" value="CUR62249.1"/>
    <property type="molecule type" value="Genomic_DNA"/>
</dbReference>
<dbReference type="PROSITE" id="PS51257">
    <property type="entry name" value="PROKAR_LIPOPROTEIN"/>
    <property type="match status" value="1"/>
</dbReference>
<reference evidence="1" key="1">
    <citation type="submission" date="2015-08" db="EMBL/GenBank/DDBJ databases">
        <authorList>
            <person name="Babu N.S."/>
            <person name="Beckwith C.J."/>
            <person name="Beseler K.G."/>
            <person name="Brison A."/>
            <person name="Carone J.V."/>
            <person name="Caskin T.P."/>
            <person name="Diamond M."/>
            <person name="Durham M.E."/>
            <person name="Foxe J.M."/>
            <person name="Go M."/>
            <person name="Henderson B.A."/>
            <person name="Jones I.B."/>
            <person name="McGettigan J.A."/>
            <person name="Micheletti S.J."/>
            <person name="Nasrallah M.E."/>
            <person name="Ortiz D."/>
            <person name="Piller C.R."/>
            <person name="Privatt S.R."/>
            <person name="Schneider S.L."/>
            <person name="Sharp S."/>
            <person name="Smith T.C."/>
            <person name="Stanton J.D."/>
            <person name="Ullery H.E."/>
            <person name="Wilson R.J."/>
            <person name="Serrano M.G."/>
            <person name="Buck G."/>
            <person name="Lee V."/>
            <person name="Wang Y."/>
            <person name="Carvalho R."/>
            <person name="Voegtly L."/>
            <person name="Shi R."/>
            <person name="Duckworth R."/>
            <person name="Johnson A."/>
            <person name="Loviza R."/>
            <person name="Walstead R."/>
            <person name="Shah Z."/>
            <person name="Kiflezghi M."/>
            <person name="Wade K."/>
            <person name="Ball S.L."/>
            <person name="Bradley K.W."/>
            <person name="Asai D.J."/>
            <person name="Bowman C.A."/>
            <person name="Russell D.A."/>
            <person name="Pope W.H."/>
            <person name="Jacobs-Sera D."/>
            <person name="Hendrix R.W."/>
            <person name="Hatfull G.F."/>
        </authorList>
    </citation>
    <scope>NUCLEOTIDE SEQUENCE</scope>
</reference>
<evidence type="ECO:0008006" key="2">
    <source>
        <dbReference type="Google" id="ProtNLM"/>
    </source>
</evidence>
<proteinExistence type="predicted"/>
<sequence>MTIRTRLTMSSAILLVGAVTTACGGSGGGAPADASKDDFCKAQSSLFTDLDLDFTDPDAALPSEKEMADAMHAWADKMDEVGTPENISDEARDGFEETVKAAGDISEADLKSPDLNALESNMSEEAQKKVEAFTTYVNDTCGSMFGDLDVPEMQ</sequence>
<dbReference type="AlphaFoldDB" id="A0A2P2CJU8"/>
<name>A0A2P2CJU8_9ZZZZ</name>